<evidence type="ECO:0000259" key="1">
    <source>
        <dbReference type="Pfam" id="PF07561"/>
    </source>
</evidence>
<dbReference type="EMBL" id="LT607409">
    <property type="protein sequence ID" value="SCF08992.1"/>
    <property type="molecule type" value="Genomic_DNA"/>
</dbReference>
<organism evidence="2 3">
    <name type="scientific">Micromonospora chokoriensis</name>
    <dbReference type="NCBI Taxonomy" id="356851"/>
    <lineage>
        <taxon>Bacteria</taxon>
        <taxon>Bacillati</taxon>
        <taxon>Actinomycetota</taxon>
        <taxon>Actinomycetes</taxon>
        <taxon>Micromonosporales</taxon>
        <taxon>Micromonosporaceae</taxon>
        <taxon>Micromonospora</taxon>
    </lineage>
</organism>
<name>A0A1C4XKX6_9ACTN</name>
<dbReference type="Pfam" id="PF07561">
    <property type="entry name" value="DUF1540"/>
    <property type="match status" value="2"/>
</dbReference>
<protein>
    <recommendedName>
        <fullName evidence="1">DUF1540 domain-containing protein</fullName>
    </recommendedName>
</protein>
<reference evidence="3" key="1">
    <citation type="submission" date="2016-06" db="EMBL/GenBank/DDBJ databases">
        <authorList>
            <person name="Varghese N."/>
            <person name="Submissions Spin"/>
        </authorList>
    </citation>
    <scope>NUCLEOTIDE SEQUENCE [LARGE SCALE GENOMIC DNA]</scope>
    <source>
        <strain evidence="3">DSM 45160</strain>
    </source>
</reference>
<evidence type="ECO:0000313" key="3">
    <source>
        <dbReference type="Proteomes" id="UP000198224"/>
    </source>
</evidence>
<dbReference type="Proteomes" id="UP000198224">
    <property type="component" value="Chromosome I"/>
</dbReference>
<dbReference type="eggNOG" id="ENOG50331V9">
    <property type="taxonomic scope" value="Bacteria"/>
</dbReference>
<keyword evidence="3" id="KW-1185">Reference proteome</keyword>
<sequence length="107" mass="11574">MTRTTDGSENAMTDMLEMPRVHECTVTDCGYNHDGCHAFAITIGQQNANCATFIDTSAKGGLDRVIAQVGACKRSDCQHNAELECHAPSIRVGPGQDIADCQTYQPR</sequence>
<accession>A0A1C4XKX6</accession>
<dbReference type="AlphaFoldDB" id="A0A1C4XKX6"/>
<feature type="domain" description="DUF1540" evidence="1">
    <location>
        <begin position="72"/>
        <end position="104"/>
    </location>
</feature>
<dbReference type="InterPro" id="IPR011437">
    <property type="entry name" value="DUF1540"/>
</dbReference>
<proteinExistence type="predicted"/>
<feature type="domain" description="DUF1540" evidence="1">
    <location>
        <begin position="24"/>
        <end position="53"/>
    </location>
</feature>
<gene>
    <name evidence="2" type="ORF">GA0070612_3708</name>
</gene>
<evidence type="ECO:0000313" key="2">
    <source>
        <dbReference type="EMBL" id="SCF08992.1"/>
    </source>
</evidence>